<comment type="caution">
    <text evidence="2">The sequence shown here is derived from an EMBL/GenBank/DDBJ whole genome shotgun (WGS) entry which is preliminary data.</text>
</comment>
<accession>A0AAV7TBK5</accession>
<evidence type="ECO:0000313" key="3">
    <source>
        <dbReference type="Proteomes" id="UP001066276"/>
    </source>
</evidence>
<reference evidence="2" key="1">
    <citation type="journal article" date="2022" name="bioRxiv">
        <title>Sequencing and chromosome-scale assembly of the giantPleurodeles waltlgenome.</title>
        <authorList>
            <person name="Brown T."/>
            <person name="Elewa A."/>
            <person name="Iarovenko S."/>
            <person name="Subramanian E."/>
            <person name="Araus A.J."/>
            <person name="Petzold A."/>
            <person name="Susuki M."/>
            <person name="Suzuki K.-i.T."/>
            <person name="Hayashi T."/>
            <person name="Toyoda A."/>
            <person name="Oliveira C."/>
            <person name="Osipova E."/>
            <person name="Leigh N.D."/>
            <person name="Simon A."/>
            <person name="Yun M.H."/>
        </authorList>
    </citation>
    <scope>NUCLEOTIDE SEQUENCE</scope>
    <source>
        <strain evidence="2">20211129_DDA</strain>
        <tissue evidence="2">Liver</tissue>
    </source>
</reference>
<evidence type="ECO:0000256" key="1">
    <source>
        <dbReference type="SAM" id="MobiDB-lite"/>
    </source>
</evidence>
<keyword evidence="3" id="KW-1185">Reference proteome</keyword>
<sequence>NIGECPVDKLVRSISLRLSTASPDTDSPPQAVPLQHQDDSHRPRMATPVVVSRPPS</sequence>
<feature type="region of interest" description="Disordered" evidence="1">
    <location>
        <begin position="18"/>
        <end position="56"/>
    </location>
</feature>
<proteinExistence type="predicted"/>
<dbReference type="AlphaFoldDB" id="A0AAV7TBK5"/>
<feature type="non-terminal residue" evidence="2">
    <location>
        <position position="56"/>
    </location>
</feature>
<dbReference type="EMBL" id="JANPWB010000007">
    <property type="protein sequence ID" value="KAJ1173776.1"/>
    <property type="molecule type" value="Genomic_DNA"/>
</dbReference>
<feature type="compositionally biased region" description="Polar residues" evidence="1">
    <location>
        <begin position="18"/>
        <end position="28"/>
    </location>
</feature>
<evidence type="ECO:0000313" key="2">
    <source>
        <dbReference type="EMBL" id="KAJ1173776.1"/>
    </source>
</evidence>
<organism evidence="2 3">
    <name type="scientific">Pleurodeles waltl</name>
    <name type="common">Iberian ribbed newt</name>
    <dbReference type="NCBI Taxonomy" id="8319"/>
    <lineage>
        <taxon>Eukaryota</taxon>
        <taxon>Metazoa</taxon>
        <taxon>Chordata</taxon>
        <taxon>Craniata</taxon>
        <taxon>Vertebrata</taxon>
        <taxon>Euteleostomi</taxon>
        <taxon>Amphibia</taxon>
        <taxon>Batrachia</taxon>
        <taxon>Caudata</taxon>
        <taxon>Salamandroidea</taxon>
        <taxon>Salamandridae</taxon>
        <taxon>Pleurodelinae</taxon>
        <taxon>Pleurodeles</taxon>
    </lineage>
</organism>
<dbReference type="Proteomes" id="UP001066276">
    <property type="component" value="Chromosome 4_1"/>
</dbReference>
<gene>
    <name evidence="2" type="ORF">NDU88_005602</name>
</gene>
<feature type="non-terminal residue" evidence="2">
    <location>
        <position position="1"/>
    </location>
</feature>
<name>A0AAV7TBK5_PLEWA</name>
<protein>
    <submittedName>
        <fullName evidence="2">Uncharacterized protein</fullName>
    </submittedName>
</protein>